<keyword evidence="4 10" id="KW-0812">Transmembrane</keyword>
<reference evidence="12" key="1">
    <citation type="submission" date="2021-12" db="EMBL/GenBank/DDBJ databases">
        <title>Curvularia clavata genome.</title>
        <authorList>
            <person name="Cao Y."/>
        </authorList>
    </citation>
    <scope>NUCLEOTIDE SEQUENCE</scope>
    <source>
        <strain evidence="12">Yc1106</strain>
    </source>
</reference>
<name>A0A9Q9DRX9_CURCL</name>
<keyword evidence="7 10" id="KW-1133">Transmembrane helix</keyword>
<keyword evidence="6" id="KW-0067">ATP-binding</keyword>
<dbReference type="CDD" id="cd03232">
    <property type="entry name" value="ABCG_PDR_domain2"/>
    <property type="match status" value="1"/>
</dbReference>
<evidence type="ECO:0000256" key="8">
    <source>
        <dbReference type="ARBA" id="ARBA00023136"/>
    </source>
</evidence>
<protein>
    <submittedName>
        <fullName evidence="12">Multidrug resistance CDR2 protein</fullName>
    </submittedName>
</protein>
<feature type="domain" description="ABC transporter" evidence="11">
    <location>
        <begin position="773"/>
        <end position="1016"/>
    </location>
</feature>
<evidence type="ECO:0000313" key="13">
    <source>
        <dbReference type="Proteomes" id="UP001056012"/>
    </source>
</evidence>
<feature type="transmembrane region" description="Helical" evidence="10">
    <location>
        <begin position="508"/>
        <end position="528"/>
    </location>
</feature>
<feature type="transmembrane region" description="Helical" evidence="10">
    <location>
        <begin position="468"/>
        <end position="487"/>
    </location>
</feature>
<dbReference type="GO" id="GO:0016020">
    <property type="term" value="C:membrane"/>
    <property type="evidence" value="ECO:0007669"/>
    <property type="project" value="UniProtKB-SubCell"/>
</dbReference>
<feature type="domain" description="ABC transporter" evidence="11">
    <location>
        <begin position="79"/>
        <end position="330"/>
    </location>
</feature>
<dbReference type="Pfam" id="PF00005">
    <property type="entry name" value="ABC_tran"/>
    <property type="match status" value="2"/>
</dbReference>
<gene>
    <name evidence="12" type="ORF">yc1106_05297</name>
</gene>
<dbReference type="InterPro" id="IPR029481">
    <property type="entry name" value="ABC_trans_N"/>
</dbReference>
<evidence type="ECO:0000256" key="5">
    <source>
        <dbReference type="ARBA" id="ARBA00022741"/>
    </source>
</evidence>
<feature type="transmembrane region" description="Helical" evidence="10">
    <location>
        <begin position="548"/>
        <end position="568"/>
    </location>
</feature>
<dbReference type="FunFam" id="3.40.50.300:FF:000054">
    <property type="entry name" value="ABC multidrug transporter atrF"/>
    <property type="match status" value="1"/>
</dbReference>
<dbReference type="InterPro" id="IPR034001">
    <property type="entry name" value="ABCG_PDR_1"/>
</dbReference>
<dbReference type="InterPro" id="IPR034003">
    <property type="entry name" value="ABCG_PDR_2"/>
</dbReference>
<evidence type="ECO:0000256" key="1">
    <source>
        <dbReference type="ARBA" id="ARBA00004141"/>
    </source>
</evidence>
<feature type="transmembrane region" description="Helical" evidence="10">
    <location>
        <begin position="1139"/>
        <end position="1160"/>
    </location>
</feature>
<feature type="transmembrane region" description="Helical" evidence="10">
    <location>
        <begin position="687"/>
        <end position="708"/>
    </location>
</feature>
<dbReference type="InterPro" id="IPR043926">
    <property type="entry name" value="ABCG_dom"/>
</dbReference>
<dbReference type="CDD" id="cd03233">
    <property type="entry name" value="ABCG_PDR_domain1"/>
    <property type="match status" value="1"/>
</dbReference>
<evidence type="ECO:0000256" key="4">
    <source>
        <dbReference type="ARBA" id="ARBA00022692"/>
    </source>
</evidence>
<dbReference type="SUPFAM" id="SSF52540">
    <property type="entry name" value="P-loop containing nucleoside triphosphate hydrolases"/>
    <property type="match status" value="2"/>
</dbReference>
<comment type="similarity">
    <text evidence="2">Belongs to the ABC transporter superfamily. ABCG family. PDR (TC 3.A.1.205) subfamily.</text>
</comment>
<dbReference type="InterPro" id="IPR013525">
    <property type="entry name" value="ABC2_TM"/>
</dbReference>
<evidence type="ECO:0000256" key="9">
    <source>
        <dbReference type="SAM" id="MobiDB-lite"/>
    </source>
</evidence>
<dbReference type="PANTHER" id="PTHR19241">
    <property type="entry name" value="ATP-BINDING CASSETTE TRANSPORTER"/>
    <property type="match status" value="1"/>
</dbReference>
<dbReference type="GO" id="GO:0005524">
    <property type="term" value="F:ATP binding"/>
    <property type="evidence" value="ECO:0007669"/>
    <property type="project" value="UniProtKB-KW"/>
</dbReference>
<keyword evidence="13" id="KW-1185">Reference proteome</keyword>
<dbReference type="InterPro" id="IPR003439">
    <property type="entry name" value="ABC_transporter-like_ATP-bd"/>
</dbReference>
<feature type="transmembrane region" description="Helical" evidence="10">
    <location>
        <begin position="1213"/>
        <end position="1234"/>
    </location>
</feature>
<dbReference type="Proteomes" id="UP001056012">
    <property type="component" value="Chromosome 4"/>
</dbReference>
<evidence type="ECO:0000256" key="2">
    <source>
        <dbReference type="ARBA" id="ARBA00006012"/>
    </source>
</evidence>
<keyword evidence="8 10" id="KW-0472">Membrane</keyword>
<dbReference type="GO" id="GO:0140359">
    <property type="term" value="F:ABC-type transporter activity"/>
    <property type="evidence" value="ECO:0007669"/>
    <property type="project" value="InterPro"/>
</dbReference>
<feature type="transmembrane region" description="Helical" evidence="10">
    <location>
        <begin position="1390"/>
        <end position="1411"/>
    </location>
</feature>
<feature type="region of interest" description="Disordered" evidence="9">
    <location>
        <begin position="732"/>
        <end position="766"/>
    </location>
</feature>
<dbReference type="InterPro" id="IPR003593">
    <property type="entry name" value="AAA+_ATPase"/>
</dbReference>
<evidence type="ECO:0000256" key="7">
    <source>
        <dbReference type="ARBA" id="ARBA00022989"/>
    </source>
</evidence>
<dbReference type="Pfam" id="PF14510">
    <property type="entry name" value="ABC_trans_N"/>
    <property type="match status" value="1"/>
</dbReference>
<dbReference type="Pfam" id="PF19055">
    <property type="entry name" value="ABC2_membrane_7"/>
    <property type="match status" value="1"/>
</dbReference>
<organism evidence="12 13">
    <name type="scientific">Curvularia clavata</name>
    <dbReference type="NCBI Taxonomy" id="95742"/>
    <lineage>
        <taxon>Eukaryota</taxon>
        <taxon>Fungi</taxon>
        <taxon>Dikarya</taxon>
        <taxon>Ascomycota</taxon>
        <taxon>Pezizomycotina</taxon>
        <taxon>Dothideomycetes</taxon>
        <taxon>Pleosporomycetidae</taxon>
        <taxon>Pleosporales</taxon>
        <taxon>Pleosporineae</taxon>
        <taxon>Pleosporaceae</taxon>
        <taxon>Curvularia</taxon>
    </lineage>
</organism>
<evidence type="ECO:0000259" key="11">
    <source>
        <dbReference type="PROSITE" id="PS50893"/>
    </source>
</evidence>
<proteinExistence type="inferred from homology"/>
<accession>A0A9Q9DRX9</accession>
<keyword evidence="5" id="KW-0547">Nucleotide-binding</keyword>
<dbReference type="OrthoDB" id="245989at2759"/>
<dbReference type="InterPro" id="IPR017871">
    <property type="entry name" value="ABC_transporter-like_CS"/>
</dbReference>
<sequence length="1424" mass="158057">MVEQSPDLASSDTEFEEPDASIGVPDEDISLWPITQEVNKLLELNERNGSKLRKLGVTWSDLTVKGVSNDAVFNENVLSQFNPIGKSTEDIPLKTIIQSSYGCVKPGEMLLVLGNPGAGCTTLLNILSNRRLGYAEISGNVSFGSMSSEEAKDYRGQIVLNAEEEIFFPTLSVGNTLDFATRLNVPSQLSPSIGSPEEYARTYKQFLLKSLAMEHTHDSKVGDAYVRGVSGGERKRVSILECLATRGSIFCWDNSTRGLDASTALDWAKTMRVMTDKLGLTTIATLYQAGNAVFEQFDKVLILDNGKQILYGPREEAVPFMEGLGFLCDPAANKADFLTSVTVPKARAIIEGYENKIPRTNDEILGLFQKSSLYERMKTELNYHQGEEATTNTTLFKEEVAREKHKLLPNKPTVTANFYVQVKTAITRQYQIVWSDKATFIVKQASTVVQALVAGSLFYQAPDHSAGLFLKGGAIFFALLYPAYMAMSEVTDSFTGRPVLAKHRSFALHYPAAWVLAQIAADIPVALFQWSHFGIVLYFMVGLKTTAAAFFTFWVIVFSSAMAMTALYRAIGAAFPTFDAATKVSGLITSAFFIYMGYMIGKPEMKDWFVWIFWINPMSYGYEALLGNEVKNAEFPCVGPNLVPVGPQYDRSEGGQACAGIGGARPGATSVSGEQYLGSLSFHTANVWRNFGILWVWWFLFVAITIVFTSRWKEIGEGGRGILVPRETQRKALKAMSNDEESQAVEKPPSGLESSQPTEQPEPENLIRNTSIFTWKNLTYTIKTPSGDRTLLDNIQGYVKPGMLGALMGSSGAGKTTLLDVLAQRKTEGTIRGSVLVDGRPLPVSFQRSAGYVEQMDVHESLATVREALEFSALLRQSRKTPREEKLRYVDTIIDLLQLQDIQHTLIGSPGAGLTIEQRKRLTIGVELVAKPSILIFLDEPTSGLDGQAAYSTVRFLRKLADVGQAILVTIHQPSAQLFSQFDTLLLLAKGGKTVYFGDIGSNADTVKTYFKERGAPCPPNANPAEHMIEVVSGDMSGGKDWAQIWLDSQQCKNLSQEIDALVADAAAKPPGTVDDGYAFASPMWMQTKLVTQRMNVSLYRNTEYVNNKVIMHILLALLNGFSFWMIGDSLGDLKLRLFTVFSFIFVAPGTISQLQPLFINRRDIYETREKKSKTYHWAPFVTGLIVSEIPYLVICALVYYVCWYFTAGLPGAAQYAGSTFFVVFFYMLLYTGIGQMIAAYAPNAVFASLVNPLFITTLVSFCGVLVPYSQIQSFWRYWSVLPSYAWLWVNPQLLTFVPRLYYIDPFNYLMSSLLVFTTWDKKIFCKTSELAIFDPAPNQTCQQYLESYQQGAGIGTNLLNPDATAQCQVCQYTTGADFLRTLNLGEEYYGWRNAGIVVLFSMSSYMLVYLMMKLRTKSTKTAS</sequence>
<dbReference type="Pfam" id="PF06422">
    <property type="entry name" value="PDR_CDR"/>
    <property type="match status" value="1"/>
</dbReference>
<dbReference type="Pfam" id="PF01061">
    <property type="entry name" value="ABC2_membrane"/>
    <property type="match status" value="2"/>
</dbReference>
<evidence type="ECO:0000313" key="12">
    <source>
        <dbReference type="EMBL" id="USP78023.1"/>
    </source>
</evidence>
<feature type="transmembrane region" description="Helical" evidence="10">
    <location>
        <begin position="580"/>
        <end position="601"/>
    </location>
</feature>
<feature type="region of interest" description="Disordered" evidence="9">
    <location>
        <begin position="1"/>
        <end position="26"/>
    </location>
</feature>
<evidence type="ECO:0000256" key="6">
    <source>
        <dbReference type="ARBA" id="ARBA00022840"/>
    </source>
</evidence>
<dbReference type="VEuPathDB" id="FungiDB:yc1106_05297"/>
<dbReference type="InterPro" id="IPR010929">
    <property type="entry name" value="PDR_CDR_ABC"/>
</dbReference>
<dbReference type="PROSITE" id="PS00211">
    <property type="entry name" value="ABC_TRANSPORTER_1"/>
    <property type="match status" value="1"/>
</dbReference>
<evidence type="ECO:0000256" key="10">
    <source>
        <dbReference type="SAM" id="Phobius"/>
    </source>
</evidence>
<feature type="compositionally biased region" description="Acidic residues" evidence="9">
    <location>
        <begin position="13"/>
        <end position="26"/>
    </location>
</feature>
<dbReference type="EMBL" id="CP089277">
    <property type="protein sequence ID" value="USP78023.1"/>
    <property type="molecule type" value="Genomic_DNA"/>
</dbReference>
<dbReference type="SMART" id="SM00382">
    <property type="entry name" value="AAA"/>
    <property type="match status" value="2"/>
</dbReference>
<keyword evidence="3" id="KW-0813">Transport</keyword>
<feature type="transmembrane region" description="Helical" evidence="10">
    <location>
        <begin position="1246"/>
        <end position="1269"/>
    </location>
</feature>
<feature type="transmembrane region" description="Helical" evidence="10">
    <location>
        <begin position="1110"/>
        <end position="1127"/>
    </location>
</feature>
<dbReference type="GO" id="GO:0016887">
    <property type="term" value="F:ATP hydrolysis activity"/>
    <property type="evidence" value="ECO:0007669"/>
    <property type="project" value="InterPro"/>
</dbReference>
<comment type="subcellular location">
    <subcellularLocation>
        <location evidence="1">Membrane</location>
        <topology evidence="1">Multi-pass membrane protein</topology>
    </subcellularLocation>
</comment>
<feature type="transmembrane region" description="Helical" evidence="10">
    <location>
        <begin position="1181"/>
        <end position="1207"/>
    </location>
</feature>
<dbReference type="PROSITE" id="PS50893">
    <property type="entry name" value="ABC_TRANSPORTER_2"/>
    <property type="match status" value="2"/>
</dbReference>
<dbReference type="InterPro" id="IPR027417">
    <property type="entry name" value="P-loop_NTPase"/>
</dbReference>
<evidence type="ECO:0000256" key="3">
    <source>
        <dbReference type="ARBA" id="ARBA00022448"/>
    </source>
</evidence>
<dbReference type="Gene3D" id="3.40.50.300">
    <property type="entry name" value="P-loop containing nucleotide triphosphate hydrolases"/>
    <property type="match status" value="2"/>
</dbReference>